<organism evidence="1 2">
    <name type="scientific">Amborella trichopoda</name>
    <dbReference type="NCBI Taxonomy" id="13333"/>
    <lineage>
        <taxon>Eukaryota</taxon>
        <taxon>Viridiplantae</taxon>
        <taxon>Streptophyta</taxon>
        <taxon>Embryophyta</taxon>
        <taxon>Tracheophyta</taxon>
        <taxon>Spermatophyta</taxon>
        <taxon>Magnoliopsida</taxon>
        <taxon>Amborellales</taxon>
        <taxon>Amborellaceae</taxon>
        <taxon>Amborella</taxon>
    </lineage>
</organism>
<dbReference type="EMBL" id="KI392446">
    <property type="protein sequence ID" value="ERN16469.1"/>
    <property type="molecule type" value="Genomic_DNA"/>
</dbReference>
<gene>
    <name evidence="1" type="ORF">AMTR_s00052p00212670</name>
</gene>
<evidence type="ECO:0000313" key="2">
    <source>
        <dbReference type="Proteomes" id="UP000017836"/>
    </source>
</evidence>
<dbReference type="Proteomes" id="UP000017836">
    <property type="component" value="Unassembled WGS sequence"/>
</dbReference>
<evidence type="ECO:0000313" key="1">
    <source>
        <dbReference type="EMBL" id="ERN16469.1"/>
    </source>
</evidence>
<name>U5D220_AMBTC</name>
<dbReference type="HOGENOM" id="CLU_2136849_0_0_1"/>
<sequence length="113" mass="12798">MTEEFVRPPCSCEEMRGTILGEEWGGGWRDDDVKDLLKGGLELLGTRKFLGPFNNILGVKFLKEIGPLIEIDYFTSFQHGQAVVESAILADLEMEPLIRDELSRKRPPVDRGY</sequence>
<proteinExistence type="predicted"/>
<dbReference type="AlphaFoldDB" id="U5D220"/>
<dbReference type="Gramene" id="ERN16469">
    <property type="protein sequence ID" value="ERN16469"/>
    <property type="gene ID" value="AMTR_s00052p00212670"/>
</dbReference>
<keyword evidence="2" id="KW-1185">Reference proteome</keyword>
<protein>
    <submittedName>
        <fullName evidence="1">Uncharacterized protein</fullName>
    </submittedName>
</protein>
<reference evidence="2" key="1">
    <citation type="journal article" date="2013" name="Science">
        <title>The Amborella genome and the evolution of flowering plants.</title>
        <authorList>
            <consortium name="Amborella Genome Project"/>
        </authorList>
    </citation>
    <scope>NUCLEOTIDE SEQUENCE [LARGE SCALE GENOMIC DNA]</scope>
</reference>
<accession>U5D220</accession>